<feature type="transmembrane region" description="Helical" evidence="2">
    <location>
        <begin position="158"/>
        <end position="179"/>
    </location>
</feature>
<dbReference type="EMBL" id="JBGBPQ010000007">
    <property type="protein sequence ID" value="KAL1522045.1"/>
    <property type="molecule type" value="Genomic_DNA"/>
</dbReference>
<sequence>MAHDSSSSSVVYALTERYMLGDVYYSMLDSPCGTHAGSKSNGAPEPWQYLYMPAALGWDCYEHERIDLIDVDFRSPCLCKAIAPVDWLGEVQIGMLWGILLSLALFIIGTAIDGECAKDRRCPCVQAVPSRATLGGSFVPLNSLESPRSGGQSKLLQPFGLVGALVLLADIATSAWVLSDFYLSASFGYFTAGLVVVALSTFGLGVRALDEIARTECLIKLLKPGGWVRKFEASEETLRRGTIMLPQKMYLMLLIVVAEGFRNTIEAILTTFRSRTTNLIAAYKLDLRVVVLSGFVSFVAFSIASSSTFSRFSLRKPLTKAMQMGQLAFLWADLSLRATALCVPSAALGTYTFPVLTIGTFVIFAVRLKLSRLAVTHKSWTANSLQFLDVMCGLFVPAALATKSRELFRKWTSTKQDENPEDFSNEEPPTAAETPGKMSAKGTSQKGSEVISAWCLFYSRFPLVKETAGTSIFCFCLGVLGLWDGLPNPHHDRDFMVQVVHILIISIFVKSVTAFGCVLPVLSNAYMDMFTFGVNRICNFFPSTRALL</sequence>
<accession>A0AB34JJ00</accession>
<feature type="transmembrane region" description="Helical" evidence="2">
    <location>
        <begin position="353"/>
        <end position="370"/>
    </location>
</feature>
<gene>
    <name evidence="3" type="ORF">AB1Y20_021690</name>
</gene>
<feature type="transmembrane region" description="Helical" evidence="2">
    <location>
        <begin position="185"/>
        <end position="206"/>
    </location>
</feature>
<feature type="region of interest" description="Disordered" evidence="1">
    <location>
        <begin position="413"/>
        <end position="443"/>
    </location>
</feature>
<proteinExistence type="predicted"/>
<feature type="transmembrane region" description="Helical" evidence="2">
    <location>
        <begin position="94"/>
        <end position="112"/>
    </location>
</feature>
<feature type="transmembrane region" description="Helical" evidence="2">
    <location>
        <begin position="495"/>
        <end position="522"/>
    </location>
</feature>
<keyword evidence="2" id="KW-1133">Transmembrane helix</keyword>
<dbReference type="Proteomes" id="UP001515480">
    <property type="component" value="Unassembled WGS sequence"/>
</dbReference>
<name>A0AB34JJ00_PRYPA</name>
<keyword evidence="4" id="KW-1185">Reference proteome</keyword>
<keyword evidence="2" id="KW-0472">Membrane</keyword>
<reference evidence="3 4" key="1">
    <citation type="journal article" date="2024" name="Science">
        <title>Giant polyketide synthase enzymes in the biosynthesis of giant marine polyether toxins.</title>
        <authorList>
            <person name="Fallon T.R."/>
            <person name="Shende V.V."/>
            <person name="Wierzbicki I.H."/>
            <person name="Pendleton A.L."/>
            <person name="Watervoot N.F."/>
            <person name="Auber R.P."/>
            <person name="Gonzalez D.J."/>
            <person name="Wisecaver J.H."/>
            <person name="Moore B.S."/>
        </authorList>
    </citation>
    <scope>NUCLEOTIDE SEQUENCE [LARGE SCALE GENOMIC DNA]</scope>
    <source>
        <strain evidence="3 4">12B1</strain>
    </source>
</reference>
<feature type="transmembrane region" description="Helical" evidence="2">
    <location>
        <begin position="289"/>
        <end position="306"/>
    </location>
</feature>
<protein>
    <recommendedName>
        <fullName evidence="5">Solute carrier family 40 protein</fullName>
    </recommendedName>
</protein>
<evidence type="ECO:0000256" key="2">
    <source>
        <dbReference type="SAM" id="Phobius"/>
    </source>
</evidence>
<keyword evidence="2" id="KW-0812">Transmembrane</keyword>
<comment type="caution">
    <text evidence="3">The sequence shown here is derived from an EMBL/GenBank/DDBJ whole genome shotgun (WGS) entry which is preliminary data.</text>
</comment>
<evidence type="ECO:0008006" key="5">
    <source>
        <dbReference type="Google" id="ProtNLM"/>
    </source>
</evidence>
<dbReference type="AlphaFoldDB" id="A0AB34JJ00"/>
<evidence type="ECO:0000256" key="1">
    <source>
        <dbReference type="SAM" id="MobiDB-lite"/>
    </source>
</evidence>
<feature type="transmembrane region" description="Helical" evidence="2">
    <location>
        <begin position="467"/>
        <end position="483"/>
    </location>
</feature>
<organism evidence="3 4">
    <name type="scientific">Prymnesium parvum</name>
    <name type="common">Toxic golden alga</name>
    <dbReference type="NCBI Taxonomy" id="97485"/>
    <lineage>
        <taxon>Eukaryota</taxon>
        <taxon>Haptista</taxon>
        <taxon>Haptophyta</taxon>
        <taxon>Prymnesiophyceae</taxon>
        <taxon>Prymnesiales</taxon>
        <taxon>Prymnesiaceae</taxon>
        <taxon>Prymnesium</taxon>
    </lineage>
</organism>
<evidence type="ECO:0000313" key="3">
    <source>
        <dbReference type="EMBL" id="KAL1522045.1"/>
    </source>
</evidence>
<evidence type="ECO:0000313" key="4">
    <source>
        <dbReference type="Proteomes" id="UP001515480"/>
    </source>
</evidence>